<evidence type="ECO:0000256" key="4">
    <source>
        <dbReference type="ARBA" id="ARBA00022574"/>
    </source>
</evidence>
<evidence type="ECO:0000256" key="10">
    <source>
        <dbReference type="PROSITE-ProRule" id="PRU00221"/>
    </source>
</evidence>
<dbReference type="PANTHER" id="PTHR13831">
    <property type="entry name" value="MEMBER OF THE HIR1 FAMILY OF WD-REPEAT PROTEINS"/>
    <property type="match status" value="1"/>
</dbReference>
<evidence type="ECO:0000256" key="6">
    <source>
        <dbReference type="ARBA" id="ARBA00022853"/>
    </source>
</evidence>
<dbReference type="AlphaFoldDB" id="A0A5C2S0K5"/>
<dbReference type="InterPro" id="IPR055410">
    <property type="entry name" value="Beta-prop_CAF1B_HIR1"/>
</dbReference>
<keyword evidence="5 11" id="KW-0677">Repeat</keyword>
<dbReference type="GO" id="GO:0005634">
    <property type="term" value="C:nucleus"/>
    <property type="evidence" value="ECO:0007669"/>
    <property type="project" value="UniProtKB-SubCell"/>
</dbReference>
<evidence type="ECO:0000256" key="8">
    <source>
        <dbReference type="ARBA" id="ARBA00023163"/>
    </source>
</evidence>
<feature type="domain" description="Protein HIRA-like C-terminal" evidence="13">
    <location>
        <begin position="669"/>
        <end position="870"/>
    </location>
</feature>
<evidence type="ECO:0000256" key="1">
    <source>
        <dbReference type="ARBA" id="ARBA00004123"/>
    </source>
</evidence>
<dbReference type="PROSITE" id="PS50082">
    <property type="entry name" value="WD_REPEATS_2"/>
    <property type="match status" value="4"/>
</dbReference>
<dbReference type="GO" id="GO:0000417">
    <property type="term" value="C:HIR complex"/>
    <property type="evidence" value="ECO:0007669"/>
    <property type="project" value="TreeGrafter"/>
</dbReference>
<dbReference type="PROSITE" id="PS50294">
    <property type="entry name" value="WD_REPEATS_REGION"/>
    <property type="match status" value="3"/>
</dbReference>
<evidence type="ECO:0000256" key="9">
    <source>
        <dbReference type="ARBA" id="ARBA00023242"/>
    </source>
</evidence>
<comment type="subcellular location">
    <subcellularLocation>
        <location evidence="1 11">Nucleus</location>
    </subcellularLocation>
</comment>
<dbReference type="InterPro" id="IPR031120">
    <property type="entry name" value="HIR1-like"/>
</dbReference>
<dbReference type="InterPro" id="IPR036322">
    <property type="entry name" value="WD40_repeat_dom_sf"/>
</dbReference>
<evidence type="ECO:0000256" key="2">
    <source>
        <dbReference type="ARBA" id="ARBA00007306"/>
    </source>
</evidence>
<evidence type="ECO:0000259" key="13">
    <source>
        <dbReference type="Pfam" id="PF07569"/>
    </source>
</evidence>
<dbReference type="InterPro" id="IPR001680">
    <property type="entry name" value="WD40_rpt"/>
</dbReference>
<dbReference type="EMBL" id="ML122284">
    <property type="protein sequence ID" value="RPD56943.1"/>
    <property type="molecule type" value="Genomic_DNA"/>
</dbReference>
<comment type="similarity">
    <text evidence="2 11">Belongs to the WD repeat HIR1 family.</text>
</comment>
<dbReference type="PANTHER" id="PTHR13831:SF0">
    <property type="entry name" value="PROTEIN HIRA"/>
    <property type="match status" value="1"/>
</dbReference>
<keyword evidence="3 11" id="KW-0678">Repressor</keyword>
<evidence type="ECO:0000256" key="3">
    <source>
        <dbReference type="ARBA" id="ARBA00022491"/>
    </source>
</evidence>
<keyword evidence="4 10" id="KW-0853">WD repeat</keyword>
<feature type="repeat" description="WD" evidence="10">
    <location>
        <begin position="18"/>
        <end position="50"/>
    </location>
</feature>
<dbReference type="Pfam" id="PF07569">
    <property type="entry name" value="Hira"/>
    <property type="match status" value="1"/>
</dbReference>
<proteinExistence type="inferred from homology"/>
<evidence type="ECO:0000313" key="15">
    <source>
        <dbReference type="EMBL" id="RPD56943.1"/>
    </source>
</evidence>
<dbReference type="GO" id="GO:0006355">
    <property type="term" value="P:regulation of DNA-templated transcription"/>
    <property type="evidence" value="ECO:0007669"/>
    <property type="project" value="InterPro"/>
</dbReference>
<keyword evidence="16" id="KW-1185">Reference proteome</keyword>
<accession>A0A5C2S0K5</accession>
<evidence type="ECO:0000313" key="16">
    <source>
        <dbReference type="Proteomes" id="UP000313359"/>
    </source>
</evidence>
<dbReference type="InterPro" id="IPR019775">
    <property type="entry name" value="WD40_repeat_CS"/>
</dbReference>
<dbReference type="PROSITE" id="PS00678">
    <property type="entry name" value="WD_REPEATS_1"/>
    <property type="match status" value="1"/>
</dbReference>
<keyword evidence="6 11" id="KW-0156">Chromatin regulator</keyword>
<feature type="region of interest" description="Disordered" evidence="12">
    <location>
        <begin position="524"/>
        <end position="559"/>
    </location>
</feature>
<dbReference type="PRINTS" id="PR00320">
    <property type="entry name" value="GPROTEINBRPT"/>
</dbReference>
<dbReference type="GO" id="GO:0000785">
    <property type="term" value="C:chromatin"/>
    <property type="evidence" value="ECO:0007669"/>
    <property type="project" value="TreeGrafter"/>
</dbReference>
<feature type="repeat" description="WD" evidence="10">
    <location>
        <begin position="72"/>
        <end position="106"/>
    </location>
</feature>
<dbReference type="CDD" id="cd00200">
    <property type="entry name" value="WD40"/>
    <property type="match status" value="1"/>
</dbReference>
<dbReference type="Proteomes" id="UP000313359">
    <property type="component" value="Unassembled WGS sequence"/>
</dbReference>
<feature type="repeat" description="WD" evidence="10">
    <location>
        <begin position="172"/>
        <end position="203"/>
    </location>
</feature>
<keyword evidence="7 11" id="KW-0805">Transcription regulation</keyword>
<keyword evidence="8 11" id="KW-0804">Transcription</keyword>
<dbReference type="GO" id="GO:0006351">
    <property type="term" value="P:DNA-templated transcription"/>
    <property type="evidence" value="ECO:0007669"/>
    <property type="project" value="InterPro"/>
</dbReference>
<dbReference type="GO" id="GO:0031491">
    <property type="term" value="F:nucleosome binding"/>
    <property type="evidence" value="ECO:0007669"/>
    <property type="project" value="TreeGrafter"/>
</dbReference>
<evidence type="ECO:0000259" key="14">
    <source>
        <dbReference type="Pfam" id="PF24105"/>
    </source>
</evidence>
<dbReference type="SMART" id="SM00320">
    <property type="entry name" value="WD40"/>
    <property type="match status" value="7"/>
</dbReference>
<keyword evidence="9 11" id="KW-0539">Nucleus</keyword>
<evidence type="ECO:0000256" key="7">
    <source>
        <dbReference type="ARBA" id="ARBA00023015"/>
    </source>
</evidence>
<organism evidence="15 16">
    <name type="scientific">Lentinus tigrinus ALCF2SS1-6</name>
    <dbReference type="NCBI Taxonomy" id="1328759"/>
    <lineage>
        <taxon>Eukaryota</taxon>
        <taxon>Fungi</taxon>
        <taxon>Dikarya</taxon>
        <taxon>Basidiomycota</taxon>
        <taxon>Agaricomycotina</taxon>
        <taxon>Agaricomycetes</taxon>
        <taxon>Polyporales</taxon>
        <taxon>Polyporaceae</taxon>
        <taxon>Lentinus</taxon>
    </lineage>
</organism>
<evidence type="ECO:0000256" key="5">
    <source>
        <dbReference type="ARBA" id="ARBA00022737"/>
    </source>
</evidence>
<protein>
    <recommendedName>
        <fullName evidence="11">Protein HIR</fullName>
    </recommendedName>
</protein>
<evidence type="ECO:0000256" key="11">
    <source>
        <dbReference type="RuleBase" id="RU364014"/>
    </source>
</evidence>
<dbReference type="STRING" id="1328759.A0A5C2S0K5"/>
<feature type="repeat" description="WD" evidence="10">
    <location>
        <begin position="130"/>
        <end position="161"/>
    </location>
</feature>
<dbReference type="InterPro" id="IPR011494">
    <property type="entry name" value="HIRA-like_C"/>
</dbReference>
<evidence type="ECO:0000256" key="12">
    <source>
        <dbReference type="SAM" id="MobiDB-lite"/>
    </source>
</evidence>
<comment type="function">
    <text evidence="11">Required for replication-independent chromatin assembly and for the periodic repression of histone gene transcription during the cell cycle.</text>
</comment>
<sequence>MKFTKPSWVMHKDSAMRADDKRVSIFSCHVHPDGSRIATGGLDAKVRIWSTKPILNHASELSGRPPKSLCTLTMHTGPVLVVRWAHSGRWLASGSDDEIVMIWDLDPTAKGKVWGSDEVNVEGWKPLKRLVGHESDVTDVAWSPGDRYLASVGLDSAVLIWCGYTLERLRKIEQHQGFVKGVCWDPVGEFLATGSDDRSVRIWRTTDWGLEAEVRKPFDHSPGTFFRRLSWSPDGAHITASNATNNEGYVFIAAVIARNQWTAEISLVGHENTVEVAAYNPHIFLRDTSQSVTAHNICSVVALGADDRAVSVWQTKAPRPLVVAKDVFERQIMDLSWSADGLTLYAVSSDGTMAVFSFDSSEMEGIAPLSAQEQYLKRFGFSPPPLPEGYSHLSALEPAKPQPNRITPPPSPRAQSQDFGSAANAAPGGEQVHTLVAKRKPKKRIQPTFAGSIASSIPSSSTNGISATAARSSNIPISVPSTSALPLSVSQPFGTSTSSFGLGLSMGESADFPMDLDGEVRISSLDTGAHNGKGKRKAGDDLDDRLASKPRTLGGDRVRDTVPVRPLAGRAAPPPVGGAGMWAEGSVLAGRLEPPQLVTYLKATVEGSEDVFEGRNAEGDEPNEVLYVSGKQTQWLDYLPSPILALTATPTFCAVAMQDGTLTVYSHTGRRLMPPLSLGSQCCALASSRNMLMLLTISGMLYVWDVKKQAAKFPPTSVSAILGSSPNLTIINASVRPNGAPVIQLSDGVAHSYDSSLCVWTKLSEPWWAEGSDAWQGRQRTNNQFTRGAQPLAALESVISERTALDDGRAEKVRPTWWSAAMTLGHLESKLHATKALESPQEYKQALLLYAKRIADEGFRGKAEELVKELFGPVYWCVDRRDSVGVLGGERLMSKRLVRRPGRDDAYCPTVLGMSKRDLLKEVLNIFVRSKTLAKLGQDWQDTLKKSQNDD</sequence>
<dbReference type="Pfam" id="PF24105">
    <property type="entry name" value="Beta-prop_CAF1B_HIR1"/>
    <property type="match status" value="1"/>
</dbReference>
<dbReference type="InterPro" id="IPR015943">
    <property type="entry name" value="WD40/YVTN_repeat-like_dom_sf"/>
</dbReference>
<name>A0A5C2S0K5_9APHY</name>
<dbReference type="Gene3D" id="2.130.10.10">
    <property type="entry name" value="YVTN repeat-like/Quinoprotein amine dehydrogenase"/>
    <property type="match status" value="2"/>
</dbReference>
<feature type="region of interest" description="Disordered" evidence="12">
    <location>
        <begin position="390"/>
        <end position="430"/>
    </location>
</feature>
<dbReference type="InterPro" id="IPR020472">
    <property type="entry name" value="WD40_PAC1"/>
</dbReference>
<gene>
    <name evidence="15" type="ORF">L227DRAFT_552756</name>
</gene>
<dbReference type="SUPFAM" id="SSF50978">
    <property type="entry name" value="WD40 repeat-like"/>
    <property type="match status" value="2"/>
</dbReference>
<dbReference type="GO" id="GO:0006338">
    <property type="term" value="P:chromatin remodeling"/>
    <property type="evidence" value="ECO:0007669"/>
    <property type="project" value="InterPro"/>
</dbReference>
<reference evidence="15" key="1">
    <citation type="journal article" date="2018" name="Genome Biol. Evol.">
        <title>Genomics and development of Lentinus tigrinus, a white-rot wood-decaying mushroom with dimorphic fruiting bodies.</title>
        <authorList>
            <person name="Wu B."/>
            <person name="Xu Z."/>
            <person name="Knudson A."/>
            <person name="Carlson A."/>
            <person name="Chen N."/>
            <person name="Kovaka S."/>
            <person name="LaButti K."/>
            <person name="Lipzen A."/>
            <person name="Pennachio C."/>
            <person name="Riley R."/>
            <person name="Schakwitz W."/>
            <person name="Umezawa K."/>
            <person name="Ohm R.A."/>
            <person name="Grigoriev I.V."/>
            <person name="Nagy L.G."/>
            <person name="Gibbons J."/>
            <person name="Hibbett D."/>
        </authorList>
    </citation>
    <scope>NUCLEOTIDE SEQUENCE [LARGE SCALE GENOMIC DNA]</scope>
    <source>
        <strain evidence="15">ALCF2SS1-6</strain>
    </source>
</reference>
<feature type="compositionally biased region" description="Basic and acidic residues" evidence="12">
    <location>
        <begin position="537"/>
        <end position="547"/>
    </location>
</feature>
<dbReference type="OrthoDB" id="1741719at2759"/>
<feature type="domain" description="CAF1B/HIR1 beta-propeller" evidence="14">
    <location>
        <begin position="30"/>
        <end position="363"/>
    </location>
</feature>